<dbReference type="GO" id="GO:0007264">
    <property type="term" value="P:small GTPase-mediated signal transduction"/>
    <property type="evidence" value="ECO:0007669"/>
    <property type="project" value="InterPro"/>
</dbReference>
<protein>
    <submittedName>
        <fullName evidence="4">Mss4-like protein</fullName>
    </submittedName>
</protein>
<reference evidence="4 5" key="1">
    <citation type="journal article" date="2016" name="Mol. Biol. Evol.">
        <title>Comparative Genomics of Early-Diverging Mushroom-Forming Fungi Provides Insights into the Origins of Lignocellulose Decay Capabilities.</title>
        <authorList>
            <person name="Nagy L.G."/>
            <person name="Riley R."/>
            <person name="Tritt A."/>
            <person name="Adam C."/>
            <person name="Daum C."/>
            <person name="Floudas D."/>
            <person name="Sun H."/>
            <person name="Yadav J.S."/>
            <person name="Pangilinan J."/>
            <person name="Larsson K.H."/>
            <person name="Matsuura K."/>
            <person name="Barry K."/>
            <person name="Labutti K."/>
            <person name="Kuo R."/>
            <person name="Ohm R.A."/>
            <person name="Bhattacharya S.S."/>
            <person name="Shirouzu T."/>
            <person name="Yoshinaga Y."/>
            <person name="Martin F.M."/>
            <person name="Grigoriev I.V."/>
            <person name="Hibbett D.S."/>
        </authorList>
    </citation>
    <scope>NUCLEOTIDE SEQUENCE [LARGE SCALE GENOMIC DNA]</scope>
    <source>
        <strain evidence="4 5">CBS 109695</strain>
    </source>
</reference>
<dbReference type="AlphaFoldDB" id="A0A166H4A4"/>
<dbReference type="PANTHER" id="PTHR13276:SF0">
    <property type="entry name" value="GUANINE NUCLEOTIDE EXCHANGE FACTOR MSS4"/>
    <property type="match status" value="1"/>
</dbReference>
<dbReference type="GO" id="GO:0008270">
    <property type="term" value="F:zinc ion binding"/>
    <property type="evidence" value="ECO:0007669"/>
    <property type="project" value="TreeGrafter"/>
</dbReference>
<dbReference type="PROSITE" id="PS51796">
    <property type="entry name" value="MSS4"/>
    <property type="match status" value="1"/>
</dbReference>
<dbReference type="GO" id="GO:0015031">
    <property type="term" value="P:protein transport"/>
    <property type="evidence" value="ECO:0007669"/>
    <property type="project" value="UniProtKB-KW"/>
</dbReference>
<dbReference type="Proteomes" id="UP000076532">
    <property type="component" value="Unassembled WGS sequence"/>
</dbReference>
<dbReference type="GO" id="GO:0016020">
    <property type="term" value="C:membrane"/>
    <property type="evidence" value="ECO:0007669"/>
    <property type="project" value="TreeGrafter"/>
</dbReference>
<dbReference type="STRING" id="436010.A0A166H4A4"/>
<name>A0A166H4A4_9AGAM</name>
<dbReference type="InterPro" id="IPR011323">
    <property type="entry name" value="Mss4/transl-control_tumour"/>
</dbReference>
<keyword evidence="1" id="KW-0813">Transport</keyword>
<dbReference type="InterPro" id="IPR007515">
    <property type="entry name" value="Mss4"/>
</dbReference>
<dbReference type="GO" id="GO:0006892">
    <property type="term" value="P:post-Golgi vesicle-mediated transport"/>
    <property type="evidence" value="ECO:0007669"/>
    <property type="project" value="TreeGrafter"/>
</dbReference>
<evidence type="ECO:0000313" key="5">
    <source>
        <dbReference type="Proteomes" id="UP000076532"/>
    </source>
</evidence>
<dbReference type="EMBL" id="KV417572">
    <property type="protein sequence ID" value="KZP18466.1"/>
    <property type="molecule type" value="Genomic_DNA"/>
</dbReference>
<dbReference type="PANTHER" id="PTHR13276">
    <property type="entry name" value="GUANINE NUCLEOTIDE EXCHANGE FACTOR MSS4"/>
    <property type="match status" value="1"/>
</dbReference>
<keyword evidence="2" id="KW-0344">Guanine-nucleotide releasing factor</keyword>
<dbReference type="Gene3D" id="2.170.150.10">
    <property type="entry name" value="Metal Binding Protein, Guanine Nucleotide Exchange Factor, Chain A"/>
    <property type="match status" value="1"/>
</dbReference>
<accession>A0A166H4A4</accession>
<proteinExistence type="predicted"/>
<sequence>MSAETTQSLPPGLLEALQRPTNNSASRLLNSFENVLEVCADPNNTGSSTNKYAITCPRPECGSLMLKGGVAKWVERASVQLEPTGIPAHSLLPVLPAPPETAQWWLVTPSYNAFENVGFTRRAEALSADLGKNLKIIICGECDLGPLGWCEEGGSEFWLACSRVGYRA</sequence>
<gene>
    <name evidence="4" type="ORF">FIBSPDRAFT_933426</name>
</gene>
<evidence type="ECO:0000313" key="4">
    <source>
        <dbReference type="EMBL" id="KZP18466.1"/>
    </source>
</evidence>
<evidence type="ECO:0000256" key="1">
    <source>
        <dbReference type="ARBA" id="ARBA00022448"/>
    </source>
</evidence>
<dbReference type="GO" id="GO:0005085">
    <property type="term" value="F:guanyl-nucleotide exchange factor activity"/>
    <property type="evidence" value="ECO:0007669"/>
    <property type="project" value="UniProtKB-KW"/>
</dbReference>
<evidence type="ECO:0000256" key="2">
    <source>
        <dbReference type="ARBA" id="ARBA00022658"/>
    </source>
</evidence>
<dbReference type="OrthoDB" id="30840at2759"/>
<evidence type="ECO:0000256" key="3">
    <source>
        <dbReference type="ARBA" id="ARBA00022927"/>
    </source>
</evidence>
<keyword evidence="3" id="KW-0653">Protein transport</keyword>
<dbReference type="InterPro" id="IPR011057">
    <property type="entry name" value="Mss4-like_sf"/>
</dbReference>
<organism evidence="4 5">
    <name type="scientific">Athelia psychrophila</name>
    <dbReference type="NCBI Taxonomy" id="1759441"/>
    <lineage>
        <taxon>Eukaryota</taxon>
        <taxon>Fungi</taxon>
        <taxon>Dikarya</taxon>
        <taxon>Basidiomycota</taxon>
        <taxon>Agaricomycotina</taxon>
        <taxon>Agaricomycetes</taxon>
        <taxon>Agaricomycetidae</taxon>
        <taxon>Atheliales</taxon>
        <taxon>Atheliaceae</taxon>
        <taxon>Athelia</taxon>
    </lineage>
</organism>
<dbReference type="GO" id="GO:0005829">
    <property type="term" value="C:cytosol"/>
    <property type="evidence" value="ECO:0007669"/>
    <property type="project" value="TreeGrafter"/>
</dbReference>
<dbReference type="SUPFAM" id="SSF51316">
    <property type="entry name" value="Mss4-like"/>
    <property type="match status" value="1"/>
</dbReference>
<keyword evidence="5" id="KW-1185">Reference proteome</keyword>
<dbReference type="Pfam" id="PF04421">
    <property type="entry name" value="Mss4"/>
    <property type="match status" value="1"/>
</dbReference>